<dbReference type="InterPro" id="IPR052256">
    <property type="entry name" value="E3_ubiquitin-ligase_CHFR"/>
</dbReference>
<dbReference type="GO" id="GO:0004842">
    <property type="term" value="F:ubiquitin-protein transferase activity"/>
    <property type="evidence" value="ECO:0007669"/>
    <property type="project" value="TreeGrafter"/>
</dbReference>
<dbReference type="GO" id="GO:0008270">
    <property type="term" value="F:zinc ion binding"/>
    <property type="evidence" value="ECO:0007669"/>
    <property type="project" value="UniProtKB-KW"/>
</dbReference>
<evidence type="ECO:0000259" key="10">
    <source>
        <dbReference type="PROSITE" id="PS50002"/>
    </source>
</evidence>
<keyword evidence="6" id="KW-0832">Ubl conjugation</keyword>
<evidence type="ECO:0000259" key="11">
    <source>
        <dbReference type="PROSITE" id="PS50089"/>
    </source>
</evidence>
<feature type="compositionally biased region" description="Basic and acidic residues" evidence="9">
    <location>
        <begin position="171"/>
        <end position="180"/>
    </location>
</feature>
<evidence type="ECO:0000256" key="9">
    <source>
        <dbReference type="SAM" id="MobiDB-lite"/>
    </source>
</evidence>
<dbReference type="OrthoDB" id="1305878at2759"/>
<dbReference type="STRING" id="1399860.A0A2C5XY25"/>
<dbReference type="InterPro" id="IPR043145">
    <property type="entry name" value="Znf_ZZ_sf"/>
</dbReference>
<dbReference type="SUPFAM" id="SSF57850">
    <property type="entry name" value="RING/U-box"/>
    <property type="match status" value="2"/>
</dbReference>
<name>A0A2C5XY25_9HYPO</name>
<evidence type="ECO:0008006" key="14">
    <source>
        <dbReference type="Google" id="ProtNLM"/>
    </source>
</evidence>
<evidence type="ECO:0000256" key="6">
    <source>
        <dbReference type="ARBA" id="ARBA00022843"/>
    </source>
</evidence>
<keyword evidence="4 7" id="KW-0863">Zinc-finger</keyword>
<feature type="domain" description="SH3" evidence="10">
    <location>
        <begin position="849"/>
        <end position="910"/>
    </location>
</feature>
<dbReference type="PROSITE" id="PS50089">
    <property type="entry name" value="ZF_RING_2"/>
    <property type="match status" value="1"/>
</dbReference>
<evidence type="ECO:0000256" key="3">
    <source>
        <dbReference type="ARBA" id="ARBA00022723"/>
    </source>
</evidence>
<evidence type="ECO:0000313" key="12">
    <source>
        <dbReference type="EMBL" id="PHH62155.1"/>
    </source>
</evidence>
<keyword evidence="2 8" id="KW-0728">SH3 domain</keyword>
<dbReference type="EMBL" id="NJET01000080">
    <property type="protein sequence ID" value="PHH62155.1"/>
    <property type="molecule type" value="Genomic_DNA"/>
</dbReference>
<organism evidence="12 13">
    <name type="scientific">Ophiocordyceps australis</name>
    <dbReference type="NCBI Taxonomy" id="1399860"/>
    <lineage>
        <taxon>Eukaryota</taxon>
        <taxon>Fungi</taxon>
        <taxon>Dikarya</taxon>
        <taxon>Ascomycota</taxon>
        <taxon>Pezizomycotina</taxon>
        <taxon>Sordariomycetes</taxon>
        <taxon>Hypocreomycetidae</taxon>
        <taxon>Hypocreales</taxon>
        <taxon>Ophiocordycipitaceae</taxon>
        <taxon>Ophiocordyceps</taxon>
    </lineage>
</organism>
<evidence type="ECO:0000256" key="8">
    <source>
        <dbReference type="PROSITE-ProRule" id="PRU00192"/>
    </source>
</evidence>
<dbReference type="Gene3D" id="2.30.30.40">
    <property type="entry name" value="SH3 Domains"/>
    <property type="match status" value="1"/>
</dbReference>
<feature type="region of interest" description="Disordered" evidence="9">
    <location>
        <begin position="292"/>
        <end position="475"/>
    </location>
</feature>
<dbReference type="GO" id="GO:0016567">
    <property type="term" value="P:protein ubiquitination"/>
    <property type="evidence" value="ECO:0007669"/>
    <property type="project" value="TreeGrafter"/>
</dbReference>
<gene>
    <name evidence="12" type="ORF">CDD81_7529</name>
</gene>
<dbReference type="GO" id="GO:0006511">
    <property type="term" value="P:ubiquitin-dependent protein catabolic process"/>
    <property type="evidence" value="ECO:0007669"/>
    <property type="project" value="TreeGrafter"/>
</dbReference>
<comment type="caution">
    <text evidence="12">The sequence shown here is derived from an EMBL/GenBank/DDBJ whole genome shotgun (WGS) entry which is preliminary data.</text>
</comment>
<dbReference type="PANTHER" id="PTHR16079:SF4">
    <property type="entry name" value="E3 UBIQUITIN-PROTEIN LIGASE CHFR"/>
    <property type="match status" value="1"/>
</dbReference>
<dbReference type="AlphaFoldDB" id="A0A2C5XY25"/>
<evidence type="ECO:0000256" key="5">
    <source>
        <dbReference type="ARBA" id="ARBA00022833"/>
    </source>
</evidence>
<dbReference type="GO" id="GO:0005634">
    <property type="term" value="C:nucleus"/>
    <property type="evidence" value="ECO:0007669"/>
    <property type="project" value="TreeGrafter"/>
</dbReference>
<evidence type="ECO:0000256" key="7">
    <source>
        <dbReference type="PROSITE-ProRule" id="PRU00175"/>
    </source>
</evidence>
<dbReference type="InterPro" id="IPR017907">
    <property type="entry name" value="Znf_RING_CS"/>
</dbReference>
<accession>A0A2C5XY25</accession>
<feature type="compositionally biased region" description="Basic and acidic residues" evidence="9">
    <location>
        <begin position="209"/>
        <end position="219"/>
    </location>
</feature>
<comment type="similarity">
    <text evidence="1">Belongs to the SH3RF family.</text>
</comment>
<feature type="compositionally biased region" description="Low complexity" evidence="9">
    <location>
        <begin position="430"/>
        <end position="439"/>
    </location>
</feature>
<sequence length="914" mass="100802">MEARKPSLDLERELTCSICTELLYQPLTLLDCLHTFCGACLKEWFDFQAATADGGSSFVFAGQATTFTCPACRSAVRDSRHNATVATLLDMFVTANPSKARSAKDKEEMARKYLPGDRILPKGPKLDVHEVKSEQDGDDHHEAHILGQVQGMTLQEVPAAMVQPLVPGGRIEGRAREDTGRLGSNNSPDARPGSRRRRADQGRQASHSRGTDDAERQDRAQSQTGQQRQVEHQSSIRSLIGSQDVAERDFDREVEEFARQIQEDGLLDGLDLDNIDLSRDDELSRRITEAYRRRQRDRLRAEPPARRAGPGSNSPARLPAESESRARAQGRQSRSSSRYRPASRSRQNDERRRPPLATTGAETRDPPRNRDRTRTSSGTDATVETGLATRTQAEPGQRSQPEAAQRTQSDAMSRASSWGPPTPRTESSEHLASSSALVVQSCGEASPRSTDGTKASLASRTPPLPSPPSSARAHRPSDLVIVHSVASSPKTSPTSAGHQRTRPQLYAEPSITCSRCNKAHIEYELHFNCAVCSAGQWNICLYCYRAGKGCLYWFGFGYGAWDKWNKARQHDETLALPHMLTASRYLPPPSTPGGADGRKTLTIDDPRTRLETGTFCAKCLAWTNQCYWRCDICNEGDWGYCNDCVNQGWSCSHLLLPLAHEALLLSPSQARTPRSPGRPRSAGLFTGPQASNIGPFKPLMFRSRCDVCQEQLSPHTVRYHCFSCASGLLPDASAGDYDVCTPCYANLVAHGRISPDNGHLGWRRCLKGHRMALVGFVDGKVGQWRFVERDLVGGRGLHAEPLETTGPPGQAGLQVWSWRQGEERRDRFVTLDVSAMAPASTCAFPPDGGSGMRAQARWAWFPHPGAHDELLFPKGAEICEIEDVNGDWFFGTYMGERGLFPAPYVRILESDEAA</sequence>
<evidence type="ECO:0000256" key="4">
    <source>
        <dbReference type="ARBA" id="ARBA00022771"/>
    </source>
</evidence>
<dbReference type="SMART" id="SM00184">
    <property type="entry name" value="RING"/>
    <property type="match status" value="1"/>
</dbReference>
<feature type="compositionally biased region" description="Polar residues" evidence="9">
    <location>
        <begin position="220"/>
        <end position="241"/>
    </location>
</feature>
<dbReference type="Gene3D" id="3.30.60.90">
    <property type="match status" value="1"/>
</dbReference>
<dbReference type="Pfam" id="PF00097">
    <property type="entry name" value="zf-C3HC4"/>
    <property type="match status" value="1"/>
</dbReference>
<proteinExistence type="inferred from homology"/>
<keyword evidence="13" id="KW-1185">Reference proteome</keyword>
<reference evidence="12 13" key="1">
    <citation type="submission" date="2017-06" db="EMBL/GenBank/DDBJ databases">
        <title>Ant-infecting Ophiocordyceps genomes reveal a high diversity of potential behavioral manipulation genes and a possible major role for enterotoxins.</title>
        <authorList>
            <person name="De Bekker C."/>
            <person name="Evans H.C."/>
            <person name="Brachmann A."/>
            <person name="Hughes D.P."/>
        </authorList>
    </citation>
    <scope>NUCLEOTIDE SEQUENCE [LARGE SCALE GENOMIC DNA]</scope>
    <source>
        <strain evidence="12 13">Map64</strain>
    </source>
</reference>
<dbReference type="Proteomes" id="UP000226192">
    <property type="component" value="Unassembled WGS sequence"/>
</dbReference>
<dbReference type="PROSITE" id="PS00518">
    <property type="entry name" value="ZF_RING_1"/>
    <property type="match status" value="1"/>
</dbReference>
<evidence type="ECO:0000256" key="2">
    <source>
        <dbReference type="ARBA" id="ARBA00022443"/>
    </source>
</evidence>
<feature type="compositionally biased region" description="Basic and acidic residues" evidence="9">
    <location>
        <begin position="362"/>
        <end position="374"/>
    </location>
</feature>
<evidence type="ECO:0000256" key="1">
    <source>
        <dbReference type="ARBA" id="ARBA00008649"/>
    </source>
</evidence>
<dbReference type="SMART" id="SM00326">
    <property type="entry name" value="SH3"/>
    <property type="match status" value="1"/>
</dbReference>
<protein>
    <recommendedName>
        <fullName evidence="14">RING-type domain-containing protein</fullName>
    </recommendedName>
</protein>
<keyword evidence="3" id="KW-0479">Metal-binding</keyword>
<dbReference type="PANTHER" id="PTHR16079">
    <property type="entry name" value="UBIQUITIN LIGASE PROTEIN CHFR"/>
    <property type="match status" value="1"/>
</dbReference>
<evidence type="ECO:0000313" key="13">
    <source>
        <dbReference type="Proteomes" id="UP000226192"/>
    </source>
</evidence>
<dbReference type="Gene3D" id="3.30.40.10">
    <property type="entry name" value="Zinc/RING finger domain, C3HC4 (zinc finger)"/>
    <property type="match status" value="1"/>
</dbReference>
<dbReference type="SUPFAM" id="SSF50044">
    <property type="entry name" value="SH3-domain"/>
    <property type="match status" value="1"/>
</dbReference>
<feature type="compositionally biased region" description="Basic and acidic residues" evidence="9">
    <location>
        <begin position="292"/>
        <end position="305"/>
    </location>
</feature>
<dbReference type="InterPro" id="IPR036028">
    <property type="entry name" value="SH3-like_dom_sf"/>
</dbReference>
<feature type="compositionally biased region" description="Polar residues" evidence="9">
    <location>
        <begin position="376"/>
        <end position="416"/>
    </location>
</feature>
<feature type="compositionally biased region" description="Low complexity" evidence="9">
    <location>
        <begin position="327"/>
        <end position="345"/>
    </location>
</feature>
<dbReference type="InterPro" id="IPR018957">
    <property type="entry name" value="Znf_C3HC4_RING-type"/>
</dbReference>
<keyword evidence="5" id="KW-0862">Zinc</keyword>
<feature type="region of interest" description="Disordered" evidence="9">
    <location>
        <begin position="164"/>
        <end position="244"/>
    </location>
</feature>
<dbReference type="InterPro" id="IPR013083">
    <property type="entry name" value="Znf_RING/FYVE/PHD"/>
</dbReference>
<feature type="domain" description="RING-type" evidence="11">
    <location>
        <begin position="16"/>
        <end position="73"/>
    </location>
</feature>
<dbReference type="InterPro" id="IPR001841">
    <property type="entry name" value="Znf_RING"/>
</dbReference>
<dbReference type="PROSITE" id="PS50002">
    <property type="entry name" value="SH3"/>
    <property type="match status" value="1"/>
</dbReference>
<dbReference type="InterPro" id="IPR001452">
    <property type="entry name" value="SH3_domain"/>
</dbReference>